<dbReference type="GO" id="GO:0071897">
    <property type="term" value="P:DNA biosynthetic process"/>
    <property type="evidence" value="ECO:0007669"/>
    <property type="project" value="InterPro"/>
</dbReference>
<dbReference type="GO" id="GO:0005634">
    <property type="term" value="C:nucleus"/>
    <property type="evidence" value="ECO:0007669"/>
    <property type="project" value="UniProtKB-SubCell"/>
</dbReference>
<dbReference type="InterPro" id="IPR036866">
    <property type="entry name" value="RibonucZ/Hydroxyglut_hydro"/>
</dbReference>
<dbReference type="Pfam" id="PF04679">
    <property type="entry name" value="DNA_ligase_A_C"/>
    <property type="match status" value="1"/>
</dbReference>
<keyword evidence="12 15" id="KW-0234">DNA repair</keyword>
<comment type="subcellular location">
    <subcellularLocation>
        <location evidence="2">Nucleus</location>
    </subcellularLocation>
</comment>
<evidence type="ECO:0000256" key="5">
    <source>
        <dbReference type="ARBA" id="ARBA00022705"/>
    </source>
</evidence>
<dbReference type="GO" id="GO:0005524">
    <property type="term" value="F:ATP binding"/>
    <property type="evidence" value="ECO:0007669"/>
    <property type="project" value="UniProtKB-KW"/>
</dbReference>
<keyword evidence="9" id="KW-0378">Hydrolase</keyword>
<accession>A0AAW1S4S9</accession>
<dbReference type="PROSITE" id="PS00333">
    <property type="entry name" value="DNA_LIGASE_A2"/>
    <property type="match status" value="1"/>
</dbReference>
<dbReference type="InterPro" id="IPR036599">
    <property type="entry name" value="DNA_ligase_N_sf"/>
</dbReference>
<reference evidence="19 20" key="1">
    <citation type="journal article" date="2024" name="Nat. Commun.">
        <title>Phylogenomics reveals the evolutionary origins of lichenization in chlorophyte algae.</title>
        <authorList>
            <person name="Puginier C."/>
            <person name="Libourel C."/>
            <person name="Otte J."/>
            <person name="Skaloud P."/>
            <person name="Haon M."/>
            <person name="Grisel S."/>
            <person name="Petersen M."/>
            <person name="Berrin J.G."/>
            <person name="Delaux P.M."/>
            <person name="Dal Grande F."/>
            <person name="Keller J."/>
        </authorList>
    </citation>
    <scope>NUCLEOTIDE SEQUENCE [LARGE SCALE GENOMIC DNA]</scope>
    <source>
        <strain evidence="19 20">SAG 2145</strain>
    </source>
</reference>
<dbReference type="SUPFAM" id="SSF117018">
    <property type="entry name" value="ATP-dependent DNA ligase DNA-binding domain"/>
    <property type="match status" value="1"/>
</dbReference>
<dbReference type="SUPFAM" id="SSF56091">
    <property type="entry name" value="DNA ligase/mRNA capping enzyme, catalytic domain"/>
    <property type="match status" value="2"/>
</dbReference>
<keyword evidence="6" id="KW-0479">Metal-binding</keyword>
<comment type="catalytic activity">
    <reaction evidence="14 15">
        <text>ATP + (deoxyribonucleotide)n-3'-hydroxyl + 5'-phospho-(deoxyribonucleotide)m = (deoxyribonucleotide)n+m + AMP + diphosphate.</text>
        <dbReference type="EC" id="6.5.1.1"/>
    </reaction>
</comment>
<dbReference type="InterPro" id="IPR000977">
    <property type="entry name" value="DNA_ligase_ATP-dep"/>
</dbReference>
<keyword evidence="5" id="KW-0235">DNA replication</keyword>
<comment type="cofactor">
    <cofactor evidence="1">
        <name>Zn(2+)</name>
        <dbReference type="ChEBI" id="CHEBI:29105"/>
    </cofactor>
</comment>
<keyword evidence="7 15" id="KW-0547">Nucleotide-binding</keyword>
<evidence type="ECO:0000256" key="15">
    <source>
        <dbReference type="RuleBase" id="RU000617"/>
    </source>
</evidence>
<dbReference type="Pfam" id="PF14555">
    <property type="entry name" value="UBA_4"/>
    <property type="match status" value="1"/>
</dbReference>
<evidence type="ECO:0000256" key="13">
    <source>
        <dbReference type="ARBA" id="ARBA00023242"/>
    </source>
</evidence>
<keyword evidence="11 15" id="KW-0067">ATP-binding</keyword>
<evidence type="ECO:0000256" key="17">
    <source>
        <dbReference type="SAM" id="MobiDB-lite"/>
    </source>
</evidence>
<comment type="caution">
    <text evidence="19">The sequence shown here is derived from an EMBL/GenBank/DDBJ whole genome shotgun (WGS) entry which is preliminary data.</text>
</comment>
<dbReference type="GO" id="GO:0003677">
    <property type="term" value="F:DNA binding"/>
    <property type="evidence" value="ECO:0007669"/>
    <property type="project" value="InterPro"/>
</dbReference>
<feature type="region of interest" description="Disordered" evidence="17">
    <location>
        <begin position="1474"/>
        <end position="1656"/>
    </location>
</feature>
<dbReference type="Pfam" id="PF01068">
    <property type="entry name" value="DNA_ligase_A_M"/>
    <property type="match status" value="2"/>
</dbReference>
<dbReference type="CDD" id="cd07969">
    <property type="entry name" value="OBF_DNA_ligase_I"/>
    <property type="match status" value="1"/>
</dbReference>
<evidence type="ECO:0000256" key="14">
    <source>
        <dbReference type="ARBA" id="ARBA00034003"/>
    </source>
</evidence>
<dbReference type="Pfam" id="PF07522">
    <property type="entry name" value="DRMBL"/>
    <property type="match status" value="1"/>
</dbReference>
<dbReference type="InterPro" id="IPR011084">
    <property type="entry name" value="DRMBL"/>
</dbReference>
<dbReference type="GO" id="GO:0003910">
    <property type="term" value="F:DNA ligase (ATP) activity"/>
    <property type="evidence" value="ECO:0007669"/>
    <property type="project" value="UniProtKB-EC"/>
</dbReference>
<dbReference type="GO" id="GO:0006273">
    <property type="term" value="P:lagging strand elongation"/>
    <property type="evidence" value="ECO:0007669"/>
    <property type="project" value="TreeGrafter"/>
</dbReference>
<feature type="compositionally biased region" description="Basic and acidic residues" evidence="17">
    <location>
        <begin position="839"/>
        <end position="852"/>
    </location>
</feature>
<feature type="region of interest" description="Disordered" evidence="17">
    <location>
        <begin position="407"/>
        <end position="598"/>
    </location>
</feature>
<dbReference type="Gene3D" id="3.30.1490.70">
    <property type="match status" value="1"/>
</dbReference>
<name>A0AAW1S4S9_9CHLO</name>
<evidence type="ECO:0000256" key="11">
    <source>
        <dbReference type="ARBA" id="ARBA00022840"/>
    </source>
</evidence>
<feature type="region of interest" description="Disordered" evidence="17">
    <location>
        <begin position="723"/>
        <end position="1019"/>
    </location>
</feature>
<feature type="compositionally biased region" description="Basic and acidic residues" evidence="17">
    <location>
        <begin position="463"/>
        <end position="480"/>
    </location>
</feature>
<feature type="domain" description="ATP-dependent DNA ligase family profile" evidence="18">
    <location>
        <begin position="1419"/>
        <end position="1471"/>
    </location>
</feature>
<dbReference type="SUPFAM" id="SSF50249">
    <property type="entry name" value="Nucleic acid-binding proteins"/>
    <property type="match status" value="1"/>
</dbReference>
<keyword evidence="15" id="KW-0233">DNA recombination</keyword>
<dbReference type="Gene3D" id="1.10.3260.10">
    <property type="entry name" value="DNA ligase, ATP-dependent, N-terminal domain"/>
    <property type="match status" value="1"/>
</dbReference>
<dbReference type="SUPFAM" id="SSF56281">
    <property type="entry name" value="Metallo-hydrolase/oxidoreductase"/>
    <property type="match status" value="1"/>
</dbReference>
<dbReference type="NCBIfam" id="TIGR00574">
    <property type="entry name" value="dnl1"/>
    <property type="match status" value="1"/>
</dbReference>
<dbReference type="GO" id="GO:0008270">
    <property type="term" value="F:zinc ion binding"/>
    <property type="evidence" value="ECO:0007669"/>
    <property type="project" value="InterPro"/>
</dbReference>
<evidence type="ECO:0000259" key="18">
    <source>
        <dbReference type="PROSITE" id="PS50160"/>
    </source>
</evidence>
<dbReference type="GO" id="GO:0006310">
    <property type="term" value="P:DNA recombination"/>
    <property type="evidence" value="ECO:0007669"/>
    <property type="project" value="UniProtKB-KW"/>
</dbReference>
<dbReference type="InterPro" id="IPR001279">
    <property type="entry name" value="Metallo-B-lactamas"/>
</dbReference>
<dbReference type="CDD" id="cd07900">
    <property type="entry name" value="Adenylation_DNA_ligase_I_Euk"/>
    <property type="match status" value="1"/>
</dbReference>
<keyword evidence="10" id="KW-0862">Zinc</keyword>
<evidence type="ECO:0000256" key="7">
    <source>
        <dbReference type="ARBA" id="ARBA00022741"/>
    </source>
</evidence>
<dbReference type="Pfam" id="PF04675">
    <property type="entry name" value="DNA_ligase_A_N"/>
    <property type="match status" value="1"/>
</dbReference>
<dbReference type="InterPro" id="IPR012310">
    <property type="entry name" value="DNA_ligase_ATP-dep_cent"/>
</dbReference>
<evidence type="ECO:0000256" key="2">
    <source>
        <dbReference type="ARBA" id="ARBA00004123"/>
    </source>
</evidence>
<dbReference type="InterPro" id="IPR012309">
    <property type="entry name" value="DNA_ligase_ATP-dep_C"/>
</dbReference>
<feature type="compositionally biased region" description="Basic and acidic residues" evidence="17">
    <location>
        <begin position="746"/>
        <end position="764"/>
    </location>
</feature>
<evidence type="ECO:0000256" key="9">
    <source>
        <dbReference type="ARBA" id="ARBA00022801"/>
    </source>
</evidence>
<evidence type="ECO:0000256" key="1">
    <source>
        <dbReference type="ARBA" id="ARBA00001947"/>
    </source>
</evidence>
<keyword evidence="4 15" id="KW-0436">Ligase</keyword>
<dbReference type="Proteomes" id="UP001438707">
    <property type="component" value="Unassembled WGS sequence"/>
</dbReference>
<feature type="compositionally biased region" description="Low complexity" evidence="17">
    <location>
        <begin position="893"/>
        <end position="909"/>
    </location>
</feature>
<organism evidence="19 20">
    <name type="scientific">Apatococcus lobatus</name>
    <dbReference type="NCBI Taxonomy" id="904363"/>
    <lineage>
        <taxon>Eukaryota</taxon>
        <taxon>Viridiplantae</taxon>
        <taxon>Chlorophyta</taxon>
        <taxon>core chlorophytes</taxon>
        <taxon>Trebouxiophyceae</taxon>
        <taxon>Chlorellales</taxon>
        <taxon>Chlorellaceae</taxon>
        <taxon>Apatococcus</taxon>
    </lineage>
</organism>
<dbReference type="InterPro" id="IPR001018">
    <property type="entry name" value="Beta-lactamase_class-B_CS"/>
</dbReference>
<evidence type="ECO:0000256" key="4">
    <source>
        <dbReference type="ARBA" id="ARBA00022598"/>
    </source>
</evidence>
<dbReference type="InterPro" id="IPR012308">
    <property type="entry name" value="DNA_ligase_ATP-dep_N"/>
</dbReference>
<feature type="compositionally biased region" description="Polar residues" evidence="17">
    <location>
        <begin position="912"/>
        <end position="925"/>
    </location>
</feature>
<dbReference type="InterPro" id="IPR050191">
    <property type="entry name" value="ATP-dep_DNA_ligase"/>
</dbReference>
<dbReference type="FunFam" id="2.40.50.140:FF:000220">
    <property type="entry name" value="DNA ligase"/>
    <property type="match status" value="1"/>
</dbReference>
<dbReference type="Gene3D" id="3.40.50.12650">
    <property type="match status" value="1"/>
</dbReference>
<protein>
    <recommendedName>
        <fullName evidence="15">DNA ligase</fullName>
        <ecNumber evidence="15">6.5.1.1</ecNumber>
    </recommendedName>
</protein>
<dbReference type="Gene3D" id="2.40.50.140">
    <property type="entry name" value="Nucleic acid-binding proteins"/>
    <property type="match status" value="1"/>
</dbReference>
<dbReference type="EMBL" id="JALJOS010000004">
    <property type="protein sequence ID" value="KAK9840431.1"/>
    <property type="molecule type" value="Genomic_DNA"/>
</dbReference>
<evidence type="ECO:0000256" key="12">
    <source>
        <dbReference type="ARBA" id="ARBA00023204"/>
    </source>
</evidence>
<evidence type="ECO:0000256" key="6">
    <source>
        <dbReference type="ARBA" id="ARBA00022723"/>
    </source>
</evidence>
<evidence type="ECO:0000313" key="19">
    <source>
        <dbReference type="EMBL" id="KAK9840431.1"/>
    </source>
</evidence>
<evidence type="ECO:0000313" key="20">
    <source>
        <dbReference type="Proteomes" id="UP001438707"/>
    </source>
</evidence>
<comment type="similarity">
    <text evidence="3 16">Belongs to the ATP-dependent DNA ligase family.</text>
</comment>
<feature type="compositionally biased region" description="Low complexity" evidence="17">
    <location>
        <begin position="1529"/>
        <end position="1549"/>
    </location>
</feature>
<dbReference type="PROSITE" id="PS00697">
    <property type="entry name" value="DNA_LIGASE_A1"/>
    <property type="match status" value="1"/>
</dbReference>
<dbReference type="FunFam" id="3.30.470.30:FF:000002">
    <property type="entry name" value="DNA ligase"/>
    <property type="match status" value="1"/>
</dbReference>
<feature type="compositionally biased region" description="Polar residues" evidence="17">
    <location>
        <begin position="1501"/>
        <end position="1513"/>
    </location>
</feature>
<evidence type="ECO:0000256" key="3">
    <source>
        <dbReference type="ARBA" id="ARBA00007572"/>
    </source>
</evidence>
<dbReference type="CDD" id="cd16273">
    <property type="entry name" value="SNM1A-1C-like_MBL-fold"/>
    <property type="match status" value="1"/>
</dbReference>
<keyword evidence="8 15" id="KW-0227">DNA damage</keyword>
<sequence>MSIPDHKLIPGTGLIVDGFKYQSPVIKAYLLSHAHSDHYGGITDNWERGPIYCSPITGRLIVHMLGIKPEFVHELPMDAPCMLEGVEVTLVDANHCPGAVQFLFRLPTGETYVHCGDMRFSPKLLKNPLLAAYRNCTAVFLDTTYCNPRFTFPPQEESVEYVAATIERMVQESKDGGPSRLFMVSTYGIGKERILAEVHRRCGFKVFVSERKLGVMQCLELPGLDIDDLFCRDPAASPLHVVTWGYLGDTWPFFKPNFVNMEQARIEAGVDEVIGFVPTGWMYEMKRKAFPVRHKGKCWIHLVPYSEHSSYDELREYVRWLKPQQVIPTVGVGGDDGDKKNAAMLKHFRNLVDETASKARFLSTFQRVLTPSSDLDIALDPASSVRSEQLDSKQSASAADFSRSFADSGTLEDIGSGPAPAAADRHRTRPGPDDGQQENMHGASVKSEPSDKDSKTFNLRNAAEPEHKSPCSGTEVKEEMPDPSSRAVAQSAAAGTCGPAVNKSNDPARQSRFAPAMTNAGASSRQLSENTLAVPESPHILPLQAEDIKAEPAEPPLVGPGKMGSTQLKEPVAADSSRGEAGGASPAPTDNESSLQQLLAVVGGSADEKLAQQLLQQADGDVGRAINFFFDRPQAAAAGPAALPAAAAVAGTATALAPGSASLIENQSRQDRAPKRKAPAALSGPPQTGFGRPSGASNAFAAPGAKRNKALPAAIKHGQKSISSFFGGAEPTKQAARQPHSVAEQPHTDRATTQHADGTTEHSSESLAETAGTGAIADADPCKQPIGNKEETHLDSSNIQLRPTDPQQRRLREPDQPPSSADIKLEQDRSACDAGNSAKAKDQYAHHNHPDESDLSVVQARPQDQSSGDGTGTGSELQHQHENAGTTGADITLASAPAPDPPHAQQALATLKSPQLFSNPGSSSGHALAPIFARPKPKQTKLPHPSDSSRSPMPLNGKTQTPPPSPPHALSVTDSRPASSPVVGDGAPGGTAANLQPEDPPAQGAIGSGQADMTGVKSDGQVQVAKPIFGQNSPSKSGEARQHMASPTAVLSSLTEYDAVGMAPWKLGEKVPYLHIARAFQAIDSTTKRLRIGDALANMFRSILALSPEDMLPAVYLTCGKIAPEYENLELNVGGSTVAAAIVEATGAQRSRLREMYKDHGDLGDVAQACRHTQTTLHRPAPLTVAGVFASLRQMAVEKGPGSAGRRQRSVLALLRSCREIETKYLVRTLVQNLRVGANWRSVIGALARAIVIHQQGARVPKQRLEAAAAAASAAFHQCPNLDILVPAMVDGGIDELEKRCALTPGVPLKPMLAKITEGIPDALKQLKGQAFLAEYKYDGQRAQIHLLPDRSVRVFSRNCEDKTAAFPDVVEVIQTSATDGINGLVLDAELVAVDRSYGKVRLRAFQELSTRARGGVTTDQVTINVCVFVFDLLYVDGESLVHYPLRERRDRMSTSLTMRAGFLEAAQALEFPPHLTPSGAPAIESMPIKPPKEFPVAPTTIPQSETSATLNTAAAAPSHDLNGSEANADAGPADAAASSPPHGPADSPVSGMKSKADAVDHADEDMGCEARPMEVANEDMRSDVEDLSGGQAEPMDQSDAASDLSSGGEEGDPRAAERKRRRQNPGTIADDHPAAVASDAQQDLEEDEPEQRSRADQLQELLLESFAAGMEGLMLKTLDAGAAYQPSKRSDSWVKLKRDYCEGLRDSLDLVPIGAWYGQGRKVNWFSPFLMAAWDPEREEFQSVCRCMSGFTDVFYAEATAKFKAQQLPGPKAYYVTAESPSVWFEPTEVWEIRGADLTISPVHKAAVGHLHPDRGVSLRFPRYIRTRDDKRPEDATGPDVITELYQKQTRKMETAQQALQKPKSNR</sequence>
<dbReference type="PANTHER" id="PTHR45674:SF9">
    <property type="entry name" value="DNA LIGASE 3"/>
    <property type="match status" value="1"/>
</dbReference>
<evidence type="ECO:0000256" key="16">
    <source>
        <dbReference type="RuleBase" id="RU004196"/>
    </source>
</evidence>
<feature type="domain" description="ATP-dependent DNA ligase family profile" evidence="18">
    <location>
        <begin position="1621"/>
        <end position="1736"/>
    </location>
</feature>
<keyword evidence="13" id="KW-0539">Nucleus</keyword>
<gene>
    <name evidence="19" type="ORF">WJX74_009841</name>
</gene>
<dbReference type="PANTHER" id="PTHR45674">
    <property type="entry name" value="DNA LIGASE 1/3 FAMILY MEMBER"/>
    <property type="match status" value="1"/>
</dbReference>
<feature type="region of interest" description="Disordered" evidence="17">
    <location>
        <begin position="665"/>
        <end position="701"/>
    </location>
</feature>
<evidence type="ECO:0000256" key="10">
    <source>
        <dbReference type="ARBA" id="ARBA00022833"/>
    </source>
</evidence>
<dbReference type="InterPro" id="IPR012340">
    <property type="entry name" value="NA-bd_OB-fold"/>
</dbReference>
<evidence type="ECO:0000256" key="8">
    <source>
        <dbReference type="ARBA" id="ARBA00022763"/>
    </source>
</evidence>
<dbReference type="PROSITE" id="PS50160">
    <property type="entry name" value="DNA_LIGASE_A3"/>
    <property type="match status" value="2"/>
</dbReference>
<dbReference type="PROSITE" id="PS00743">
    <property type="entry name" value="BETA_LACTAMASE_B_1"/>
    <property type="match status" value="1"/>
</dbReference>
<dbReference type="GO" id="GO:0017001">
    <property type="term" value="P:antibiotic catabolic process"/>
    <property type="evidence" value="ECO:0007669"/>
    <property type="project" value="InterPro"/>
</dbReference>
<proteinExistence type="inferred from homology"/>
<keyword evidence="20" id="KW-1185">Reference proteome</keyword>
<feature type="compositionally biased region" description="Polar residues" evidence="17">
    <location>
        <begin position="520"/>
        <end position="531"/>
    </location>
</feature>
<dbReference type="Gene3D" id="3.60.15.10">
    <property type="entry name" value="Ribonuclease Z/Hydroxyacylglutathione hydrolase-like"/>
    <property type="match status" value="1"/>
</dbReference>
<dbReference type="GO" id="GO:0008800">
    <property type="term" value="F:beta-lactamase activity"/>
    <property type="evidence" value="ECO:0007669"/>
    <property type="project" value="InterPro"/>
</dbReference>
<dbReference type="GO" id="GO:0006281">
    <property type="term" value="P:DNA repair"/>
    <property type="evidence" value="ECO:0007669"/>
    <property type="project" value="UniProtKB-KW"/>
</dbReference>
<dbReference type="Pfam" id="PF12706">
    <property type="entry name" value="Lactamase_B_2"/>
    <property type="match status" value="1"/>
</dbReference>
<dbReference type="Gene3D" id="3.30.470.30">
    <property type="entry name" value="DNA ligase/mRNA capping enzyme"/>
    <property type="match status" value="1"/>
</dbReference>
<feature type="compositionally biased region" description="Polar residues" evidence="17">
    <location>
        <begin position="588"/>
        <end position="597"/>
    </location>
</feature>
<dbReference type="EC" id="6.5.1.1" evidence="15"/>
<dbReference type="InterPro" id="IPR016059">
    <property type="entry name" value="DNA_ligase_ATP-dep_CS"/>
</dbReference>